<dbReference type="AlphaFoldDB" id="A0A835BRA8"/>
<proteinExistence type="predicted"/>
<feature type="compositionally biased region" description="Low complexity" evidence="1">
    <location>
        <begin position="47"/>
        <end position="60"/>
    </location>
</feature>
<feature type="region of interest" description="Disordered" evidence="1">
    <location>
        <begin position="1"/>
        <end position="106"/>
    </location>
</feature>
<protein>
    <submittedName>
        <fullName evidence="2">Uncharacterized protein</fullName>
    </submittedName>
</protein>
<feature type="compositionally biased region" description="Gly residues" evidence="1">
    <location>
        <begin position="1"/>
        <end position="11"/>
    </location>
</feature>
<accession>A0A835BRA8</accession>
<comment type="caution">
    <text evidence="2">The sequence shown here is derived from an EMBL/GenBank/DDBJ whole genome shotgun (WGS) entry which is preliminary data.</text>
</comment>
<feature type="compositionally biased region" description="Pro residues" evidence="1">
    <location>
        <begin position="88"/>
        <end position="97"/>
    </location>
</feature>
<organism evidence="2 3">
    <name type="scientific">Digitaria exilis</name>
    <dbReference type="NCBI Taxonomy" id="1010633"/>
    <lineage>
        <taxon>Eukaryota</taxon>
        <taxon>Viridiplantae</taxon>
        <taxon>Streptophyta</taxon>
        <taxon>Embryophyta</taxon>
        <taxon>Tracheophyta</taxon>
        <taxon>Spermatophyta</taxon>
        <taxon>Magnoliopsida</taxon>
        <taxon>Liliopsida</taxon>
        <taxon>Poales</taxon>
        <taxon>Poaceae</taxon>
        <taxon>PACMAD clade</taxon>
        <taxon>Panicoideae</taxon>
        <taxon>Panicodae</taxon>
        <taxon>Paniceae</taxon>
        <taxon>Anthephorinae</taxon>
        <taxon>Digitaria</taxon>
    </lineage>
</organism>
<keyword evidence="3" id="KW-1185">Reference proteome</keyword>
<dbReference type="InterPro" id="IPR010535">
    <property type="entry name" value="DUF1110"/>
</dbReference>
<evidence type="ECO:0000256" key="1">
    <source>
        <dbReference type="SAM" id="MobiDB-lite"/>
    </source>
</evidence>
<dbReference type="Pfam" id="PF06533">
    <property type="entry name" value="DUF1110"/>
    <property type="match status" value="1"/>
</dbReference>
<reference evidence="2" key="1">
    <citation type="submission" date="2020-07" db="EMBL/GenBank/DDBJ databases">
        <title>Genome sequence and genetic diversity analysis of an under-domesticated orphan crop, white fonio (Digitaria exilis).</title>
        <authorList>
            <person name="Bennetzen J.L."/>
            <person name="Chen S."/>
            <person name="Ma X."/>
            <person name="Wang X."/>
            <person name="Yssel A.E.J."/>
            <person name="Chaluvadi S.R."/>
            <person name="Johnson M."/>
            <person name="Gangashetty P."/>
            <person name="Hamidou F."/>
            <person name="Sanogo M.D."/>
            <person name="Zwaenepoel A."/>
            <person name="Wallace J."/>
            <person name="Van De Peer Y."/>
            <person name="Van Deynze A."/>
        </authorList>
    </citation>
    <scope>NUCLEOTIDE SEQUENCE</scope>
    <source>
        <tissue evidence="2">Leaves</tissue>
    </source>
</reference>
<feature type="compositionally biased region" description="Basic residues" evidence="1">
    <location>
        <begin position="64"/>
        <end position="73"/>
    </location>
</feature>
<dbReference type="EMBL" id="JACEFO010001770">
    <property type="protein sequence ID" value="KAF8704932.1"/>
    <property type="molecule type" value="Genomic_DNA"/>
</dbReference>
<name>A0A835BRA8_9POAL</name>
<dbReference type="Proteomes" id="UP000636709">
    <property type="component" value="Unassembled WGS sequence"/>
</dbReference>
<evidence type="ECO:0000313" key="2">
    <source>
        <dbReference type="EMBL" id="KAF8704932.1"/>
    </source>
</evidence>
<evidence type="ECO:0000313" key="3">
    <source>
        <dbReference type="Proteomes" id="UP000636709"/>
    </source>
</evidence>
<gene>
    <name evidence="2" type="ORF">HU200_031176</name>
</gene>
<sequence>MGDSGPGAGDRGGTRKPSATSPVACSAPPWSASRRRCRRTTTDARGRGSSASSSWPRTSASPPPRRRWRRPRSSRYAAPRPARRTRSPPSPTSPTPTRPSGALWGCSGEPWSTPRPRWCCDRLLTAYNLLDHPDLPGVDCFVDAEREAAQVCLDAAENIAGVSAAYAYTALCVLFPG</sequence>